<dbReference type="STRING" id="4795.A0A225V6C7"/>
<dbReference type="PANTHER" id="PTHR37069:SF2">
    <property type="entry name" value="PIGGYBAC TRANSPOSABLE ELEMENT-DERIVED PROTEIN DOMAIN-CONTAINING PROTEIN"/>
    <property type="match status" value="1"/>
</dbReference>
<protein>
    <submittedName>
        <fullName evidence="2">Uncharacterized protein</fullName>
    </submittedName>
</protein>
<dbReference type="PANTHER" id="PTHR37069">
    <property type="entry name" value="DDE_TNP_1_7 DOMAIN-CONTAINING PROTEIN"/>
    <property type="match status" value="1"/>
</dbReference>
<evidence type="ECO:0000313" key="2">
    <source>
        <dbReference type="EMBL" id="OWZ00337.1"/>
    </source>
</evidence>
<dbReference type="OrthoDB" id="127502at2759"/>
<proteinExistence type="predicted"/>
<organism evidence="2 3">
    <name type="scientific">Phytophthora megakarya</name>
    <dbReference type="NCBI Taxonomy" id="4795"/>
    <lineage>
        <taxon>Eukaryota</taxon>
        <taxon>Sar</taxon>
        <taxon>Stramenopiles</taxon>
        <taxon>Oomycota</taxon>
        <taxon>Peronosporomycetes</taxon>
        <taxon>Peronosporales</taxon>
        <taxon>Peronosporaceae</taxon>
        <taxon>Phytophthora</taxon>
    </lineage>
</organism>
<dbReference type="AlphaFoldDB" id="A0A225V6C7"/>
<gene>
    <name evidence="2" type="ORF">PHMEG_00028492</name>
</gene>
<comment type="caution">
    <text evidence="2">The sequence shown here is derived from an EMBL/GenBank/DDBJ whole genome shotgun (WGS) entry which is preliminary data.</text>
</comment>
<feature type="region of interest" description="Disordered" evidence="1">
    <location>
        <begin position="81"/>
        <end position="108"/>
    </location>
</feature>
<reference evidence="3" key="1">
    <citation type="submission" date="2017-03" db="EMBL/GenBank/DDBJ databases">
        <title>Phytopthora megakarya and P. palmivora, two closely related causual agents of cacao black pod achieved similar genome size and gene model numbers by different mechanisms.</title>
        <authorList>
            <person name="Ali S."/>
            <person name="Shao J."/>
            <person name="Larry D.J."/>
            <person name="Kronmiller B."/>
            <person name="Shen D."/>
            <person name="Strem M.D."/>
            <person name="Melnick R.L."/>
            <person name="Guiltinan M.J."/>
            <person name="Tyler B.M."/>
            <person name="Meinhardt L.W."/>
            <person name="Bailey B.A."/>
        </authorList>
    </citation>
    <scope>NUCLEOTIDE SEQUENCE [LARGE SCALE GENOMIC DNA]</scope>
    <source>
        <strain evidence="3">zdho120</strain>
    </source>
</reference>
<feature type="compositionally biased region" description="Acidic residues" evidence="1">
    <location>
        <begin position="92"/>
        <end position="108"/>
    </location>
</feature>
<sequence length="234" mass="25465">MFNPLVRIVVSYDLPKSYVRQLREAGWSSKRPKGLETALTYVKPGVSAYGAIGVDVFLGEAAVVDHIIKSGLLRVYHETGGRHEENQPGNQDETDSTVQDDCDGSEAEDVVHPSHIDTSVQLTQGIVEVLFGAPTPSQVDSSQGAVRRAFDISQDGLYSKPSAQDVMEDVAQLQRLSEAFGAESPESDTPFASRLRPQRDFKSYVNFVGANVNLSDYAEFIPGASNDGVLKDDE</sequence>
<accession>A0A225V6C7</accession>
<keyword evidence="3" id="KW-1185">Reference proteome</keyword>
<dbReference type="EMBL" id="NBNE01007698">
    <property type="protein sequence ID" value="OWZ00337.1"/>
    <property type="molecule type" value="Genomic_DNA"/>
</dbReference>
<evidence type="ECO:0000313" key="3">
    <source>
        <dbReference type="Proteomes" id="UP000198211"/>
    </source>
</evidence>
<evidence type="ECO:0000256" key="1">
    <source>
        <dbReference type="SAM" id="MobiDB-lite"/>
    </source>
</evidence>
<dbReference type="Proteomes" id="UP000198211">
    <property type="component" value="Unassembled WGS sequence"/>
</dbReference>
<name>A0A225V6C7_9STRA</name>